<dbReference type="RefSeq" id="WP_174242922.1">
    <property type="nucleotide sequence ID" value="NZ_JAHQXE010000001.1"/>
</dbReference>
<reference evidence="1" key="1">
    <citation type="submission" date="2021-06" db="EMBL/GenBank/DDBJ databases">
        <title>New haloarchaea isolates fom saline soil.</title>
        <authorList>
            <person name="Duran-Viseras A."/>
            <person name="Sanchez-Porro C.S."/>
            <person name="Ventosa A."/>
        </authorList>
    </citation>
    <scope>NUCLEOTIDE SEQUENCE</scope>
    <source>
        <strain evidence="1">JCM 18369</strain>
    </source>
</reference>
<dbReference type="SUPFAM" id="SSF55961">
    <property type="entry name" value="Bet v1-like"/>
    <property type="match status" value="1"/>
</dbReference>
<keyword evidence="2" id="KW-1185">Reference proteome</keyword>
<proteinExistence type="predicted"/>
<organism evidence="1 2">
    <name type="scientific">Haloarcula salina</name>
    <dbReference type="NCBI Taxonomy" id="1429914"/>
    <lineage>
        <taxon>Archaea</taxon>
        <taxon>Methanobacteriati</taxon>
        <taxon>Methanobacteriota</taxon>
        <taxon>Stenosarchaea group</taxon>
        <taxon>Halobacteria</taxon>
        <taxon>Halobacteriales</taxon>
        <taxon>Haloarculaceae</taxon>
        <taxon>Haloarcula</taxon>
    </lineage>
</organism>
<comment type="caution">
    <text evidence="1">The sequence shown here is derived from an EMBL/GenBank/DDBJ whole genome shotgun (WGS) entry which is preliminary data.</text>
</comment>
<dbReference type="InterPro" id="IPR019587">
    <property type="entry name" value="Polyketide_cyclase/dehydratase"/>
</dbReference>
<evidence type="ECO:0000313" key="1">
    <source>
        <dbReference type="EMBL" id="MBV0900544.1"/>
    </source>
</evidence>
<name>A0AA41FYW9_9EURY</name>
<dbReference type="Pfam" id="PF10604">
    <property type="entry name" value="Polyketide_cyc2"/>
    <property type="match status" value="1"/>
</dbReference>
<dbReference type="InterPro" id="IPR023393">
    <property type="entry name" value="START-like_dom_sf"/>
</dbReference>
<protein>
    <submittedName>
        <fullName evidence="1">SRPBCC family protein</fullName>
    </submittedName>
</protein>
<accession>A0AA41FYW9</accession>
<gene>
    <name evidence="1" type="ORF">KTS37_01975</name>
</gene>
<dbReference type="EMBL" id="JAHQXE010000001">
    <property type="protein sequence ID" value="MBV0900544.1"/>
    <property type="molecule type" value="Genomic_DNA"/>
</dbReference>
<dbReference type="AlphaFoldDB" id="A0AA41FYW9"/>
<dbReference type="Gene3D" id="3.30.530.20">
    <property type="match status" value="1"/>
</dbReference>
<sequence length="138" mass="15448">MERVSLTRTVDADPDTVIDRITDVEPFMRAAGFDDVTVEGDTVVIQNHVGLFQIELVVELIETDAVLTYEQREGIFESMVTDYTVEAVDGGTEVTATTEYTALDLPVLGTMIDSTIVSRQRSKELNRQFDWLDEQVQG</sequence>
<evidence type="ECO:0000313" key="2">
    <source>
        <dbReference type="Proteomes" id="UP001166304"/>
    </source>
</evidence>
<dbReference type="CDD" id="cd07812">
    <property type="entry name" value="SRPBCC"/>
    <property type="match status" value="1"/>
</dbReference>
<dbReference type="Proteomes" id="UP001166304">
    <property type="component" value="Unassembled WGS sequence"/>
</dbReference>